<protein>
    <submittedName>
        <fullName evidence="1">6343_t:CDS:1</fullName>
    </submittedName>
</protein>
<feature type="non-terminal residue" evidence="1">
    <location>
        <position position="165"/>
    </location>
</feature>
<gene>
    <name evidence="1" type="ORF">DHETER_LOCUS14187</name>
</gene>
<reference evidence="1" key="1">
    <citation type="submission" date="2021-06" db="EMBL/GenBank/DDBJ databases">
        <authorList>
            <person name="Kallberg Y."/>
            <person name="Tangrot J."/>
            <person name="Rosling A."/>
        </authorList>
    </citation>
    <scope>NUCLEOTIDE SEQUENCE</scope>
    <source>
        <strain evidence="1">IL203A</strain>
    </source>
</reference>
<sequence length="165" mass="18808">AALNYAKNLTTISSEDSQDFEQNELDINWLALDNDTPSIIESMWTSTTDDNHVIDYELGETNINLNSSQCVVVDYIEGHLQRCPNSVCKPIKQLIGIWELSFEAVDIEVDQDQQLQAILLEEIWLAIFKFFDRKSNLSKNSIDNEDVDQTFKAKPLTYFGIKAAL</sequence>
<feature type="non-terminal residue" evidence="1">
    <location>
        <position position="1"/>
    </location>
</feature>
<evidence type="ECO:0000313" key="1">
    <source>
        <dbReference type="EMBL" id="CAG8743327.1"/>
    </source>
</evidence>
<organism evidence="1 2">
    <name type="scientific">Dentiscutata heterogama</name>
    <dbReference type="NCBI Taxonomy" id="1316150"/>
    <lineage>
        <taxon>Eukaryota</taxon>
        <taxon>Fungi</taxon>
        <taxon>Fungi incertae sedis</taxon>
        <taxon>Mucoromycota</taxon>
        <taxon>Glomeromycotina</taxon>
        <taxon>Glomeromycetes</taxon>
        <taxon>Diversisporales</taxon>
        <taxon>Gigasporaceae</taxon>
        <taxon>Dentiscutata</taxon>
    </lineage>
</organism>
<accession>A0ACA9QAM1</accession>
<proteinExistence type="predicted"/>
<dbReference type="Proteomes" id="UP000789702">
    <property type="component" value="Unassembled WGS sequence"/>
</dbReference>
<dbReference type="EMBL" id="CAJVPU010042340">
    <property type="protein sequence ID" value="CAG8743327.1"/>
    <property type="molecule type" value="Genomic_DNA"/>
</dbReference>
<comment type="caution">
    <text evidence="1">The sequence shown here is derived from an EMBL/GenBank/DDBJ whole genome shotgun (WGS) entry which is preliminary data.</text>
</comment>
<name>A0ACA9QAM1_9GLOM</name>
<evidence type="ECO:0000313" key="2">
    <source>
        <dbReference type="Proteomes" id="UP000789702"/>
    </source>
</evidence>
<keyword evidence="2" id="KW-1185">Reference proteome</keyword>